<dbReference type="VEuPathDB" id="MicrosporidiaDB:HERIO_375"/>
<name>A0A1X0QDA7_9MICR</name>
<dbReference type="EMBL" id="LVKB01000011">
    <property type="protein sequence ID" value="ORD97742.1"/>
    <property type="molecule type" value="Genomic_DNA"/>
</dbReference>
<dbReference type="VEuPathDB" id="MicrosporidiaDB:A0H76_93"/>
<dbReference type="Proteomes" id="UP000192356">
    <property type="component" value="Unassembled WGS sequence"/>
</dbReference>
<accession>A0A1X0QDA7</accession>
<comment type="caution">
    <text evidence="1">The sequence shown here is derived from an EMBL/GenBank/DDBJ whole genome shotgun (WGS) entry which is preliminary data.</text>
</comment>
<protein>
    <submittedName>
        <fullName evidence="1">Uncharacterized protein</fullName>
    </submittedName>
</protein>
<proteinExistence type="predicted"/>
<sequence>MEYKNDDNILAIKLGYLNVENTGFQNAIKLIGVTNSIRGLIEIYKSRKEEVADINDEEIENVVKVTLDKAIEEYDGNVKDYYYNLNNKT</sequence>
<gene>
    <name evidence="1" type="ORF">HERIO_375</name>
</gene>
<reference evidence="1 2" key="1">
    <citation type="journal article" date="2017" name="Environ. Microbiol.">
        <title>Decay of the glycolytic pathway and adaptation to intranuclear parasitism within Enterocytozoonidae microsporidia.</title>
        <authorList>
            <person name="Wiredu Boakye D."/>
            <person name="Jaroenlak P."/>
            <person name="Prachumwat A."/>
            <person name="Williams T.A."/>
            <person name="Bateman K.S."/>
            <person name="Itsathitphaisarn O."/>
            <person name="Sritunyalucksana K."/>
            <person name="Paszkiewicz K.H."/>
            <person name="Moore K.A."/>
            <person name="Stentiford G.D."/>
            <person name="Williams B.A."/>
        </authorList>
    </citation>
    <scope>NUCLEOTIDE SEQUENCE [LARGE SCALE GENOMIC DNA]</scope>
    <source>
        <strain evidence="1 2">GB1</strain>
    </source>
</reference>
<organism evidence="1 2">
    <name type="scientific">Hepatospora eriocheir</name>
    <dbReference type="NCBI Taxonomy" id="1081669"/>
    <lineage>
        <taxon>Eukaryota</taxon>
        <taxon>Fungi</taxon>
        <taxon>Fungi incertae sedis</taxon>
        <taxon>Microsporidia</taxon>
        <taxon>Hepatosporidae</taxon>
        <taxon>Hepatospora</taxon>
    </lineage>
</organism>
<evidence type="ECO:0000313" key="2">
    <source>
        <dbReference type="Proteomes" id="UP000192356"/>
    </source>
</evidence>
<keyword evidence="2" id="KW-1185">Reference proteome</keyword>
<evidence type="ECO:0000313" key="1">
    <source>
        <dbReference type="EMBL" id="ORD97742.1"/>
    </source>
</evidence>
<dbReference type="AlphaFoldDB" id="A0A1X0QDA7"/>